<dbReference type="PANTHER" id="PTHR36766">
    <property type="entry name" value="PLANT BROAD-SPECTRUM MILDEW RESISTANCE PROTEIN RPW8"/>
    <property type="match status" value="1"/>
</dbReference>
<dbReference type="InterPro" id="IPR032675">
    <property type="entry name" value="LRR_dom_sf"/>
</dbReference>
<protein>
    <recommendedName>
        <fullName evidence="4">Disease resistance RPP13-like protein 1</fullName>
    </recommendedName>
</protein>
<dbReference type="PANTHER" id="PTHR36766:SF40">
    <property type="entry name" value="DISEASE RESISTANCE PROTEIN RGA3"/>
    <property type="match status" value="1"/>
</dbReference>
<gene>
    <name evidence="2" type="ORF">CJ030_MR1G008830</name>
</gene>
<dbReference type="OrthoDB" id="26890at2759"/>
<organism evidence="2 3">
    <name type="scientific">Morella rubra</name>
    <name type="common">Chinese bayberry</name>
    <dbReference type="NCBI Taxonomy" id="262757"/>
    <lineage>
        <taxon>Eukaryota</taxon>
        <taxon>Viridiplantae</taxon>
        <taxon>Streptophyta</taxon>
        <taxon>Embryophyta</taxon>
        <taxon>Tracheophyta</taxon>
        <taxon>Spermatophyta</taxon>
        <taxon>Magnoliopsida</taxon>
        <taxon>eudicotyledons</taxon>
        <taxon>Gunneridae</taxon>
        <taxon>Pentapetalae</taxon>
        <taxon>rosids</taxon>
        <taxon>fabids</taxon>
        <taxon>Fagales</taxon>
        <taxon>Myricaceae</taxon>
        <taxon>Morella</taxon>
    </lineage>
</organism>
<evidence type="ECO:0008006" key="4">
    <source>
        <dbReference type="Google" id="ProtNLM"/>
    </source>
</evidence>
<accession>A0A6A1WKA5</accession>
<name>A0A6A1WKA5_9ROSI</name>
<evidence type="ECO:0000256" key="1">
    <source>
        <dbReference type="ARBA" id="ARBA00022821"/>
    </source>
</evidence>
<dbReference type="SUPFAM" id="SSF52058">
    <property type="entry name" value="L domain-like"/>
    <property type="match status" value="1"/>
</dbReference>
<dbReference type="AlphaFoldDB" id="A0A6A1WKA5"/>
<dbReference type="SUPFAM" id="SSF52047">
    <property type="entry name" value="RNI-like"/>
    <property type="match status" value="1"/>
</dbReference>
<keyword evidence="1" id="KW-0611">Plant defense</keyword>
<comment type="caution">
    <text evidence="2">The sequence shown here is derived from an EMBL/GenBank/DDBJ whole genome shotgun (WGS) entry which is preliminary data.</text>
</comment>
<dbReference type="Gene3D" id="3.80.10.10">
    <property type="entry name" value="Ribonuclease Inhibitor"/>
    <property type="match status" value="4"/>
</dbReference>
<reference evidence="2 3" key="1">
    <citation type="journal article" date="2019" name="Plant Biotechnol. J.">
        <title>The red bayberry genome and genetic basis of sex determination.</title>
        <authorList>
            <person name="Jia H.M."/>
            <person name="Jia H.J."/>
            <person name="Cai Q.L."/>
            <person name="Wang Y."/>
            <person name="Zhao H.B."/>
            <person name="Yang W.F."/>
            <person name="Wang G.Y."/>
            <person name="Li Y.H."/>
            <person name="Zhan D.L."/>
            <person name="Shen Y.T."/>
            <person name="Niu Q.F."/>
            <person name="Chang L."/>
            <person name="Qiu J."/>
            <person name="Zhao L."/>
            <person name="Xie H.B."/>
            <person name="Fu W.Y."/>
            <person name="Jin J."/>
            <person name="Li X.W."/>
            <person name="Jiao Y."/>
            <person name="Zhou C.C."/>
            <person name="Tu T."/>
            <person name="Chai C.Y."/>
            <person name="Gao J.L."/>
            <person name="Fan L.J."/>
            <person name="van de Weg E."/>
            <person name="Wang J.Y."/>
            <person name="Gao Z.S."/>
        </authorList>
    </citation>
    <scope>NUCLEOTIDE SEQUENCE [LARGE SCALE GENOMIC DNA]</scope>
    <source>
        <tissue evidence="2">Leaves</tissue>
    </source>
</reference>
<keyword evidence="3" id="KW-1185">Reference proteome</keyword>
<dbReference type="EMBL" id="RXIC02000019">
    <property type="protein sequence ID" value="KAB1224896.1"/>
    <property type="molecule type" value="Genomic_DNA"/>
</dbReference>
<sequence length="501" mass="56644">MEEWENWSPCEEFPRLRELSIRRCPMLSGELPNQLPLLERIEVKDCARLVVSILRLPALKKITISGCKGLVCGNKDGFRGLFLHSAYLDNISESASQIEGLIDVDDLSIWKCEELMPLCALEHLPETMMYNMTSLESISIHGCDSLRYFARGQLPPTLRWLKISNCKNMRIVLEEDGADSCSSRSAYLLLEFLEIWRCPSLESLTSRGELPATLKDLNIYSCQKLESIAKSLHRNAFLESIIVGWCENLEALPTGIQSLRFLHHLNIFECPNLVPFSDGGREFLPPNLRSFYISDCQKVQGFPFGIQNLTSLQQLRINGCPGISSFREESWPSNLTSLEISHLEITEVLLELGLHRLISLKRLAIKGGCRHLKSFLTPEMMLPASLTSLSITSFPNLQNLSSEGLHRLTSLEKLFIGECKELTSFPEDGLPSSLLELHIHDCEKLTTFPKNGLPPLLLQLRIKGCPLLEENLKKDEGREWSKIANIPCIKIENFLPEEGIL</sequence>
<evidence type="ECO:0000313" key="2">
    <source>
        <dbReference type="EMBL" id="KAB1224896.1"/>
    </source>
</evidence>
<dbReference type="GO" id="GO:0006952">
    <property type="term" value="P:defense response"/>
    <property type="evidence" value="ECO:0007669"/>
    <property type="project" value="UniProtKB-KW"/>
</dbReference>
<proteinExistence type="predicted"/>
<evidence type="ECO:0000313" key="3">
    <source>
        <dbReference type="Proteomes" id="UP000516437"/>
    </source>
</evidence>
<dbReference type="Proteomes" id="UP000516437">
    <property type="component" value="Chromosome 1"/>
</dbReference>